<keyword evidence="3" id="KW-1185">Reference proteome</keyword>
<feature type="domain" description="F-box" evidence="1">
    <location>
        <begin position="1"/>
        <end position="44"/>
    </location>
</feature>
<gene>
    <name evidence="2" type="ORF">LLUT_LOCUS12266</name>
</gene>
<dbReference type="InterPro" id="IPR036047">
    <property type="entry name" value="F-box-like_dom_sf"/>
</dbReference>
<dbReference type="AlphaFoldDB" id="A0AAV1WQ62"/>
<dbReference type="Gene3D" id="1.20.1280.50">
    <property type="match status" value="1"/>
</dbReference>
<organism evidence="2 3">
    <name type="scientific">Lupinus luteus</name>
    <name type="common">European yellow lupine</name>
    <dbReference type="NCBI Taxonomy" id="3873"/>
    <lineage>
        <taxon>Eukaryota</taxon>
        <taxon>Viridiplantae</taxon>
        <taxon>Streptophyta</taxon>
        <taxon>Embryophyta</taxon>
        <taxon>Tracheophyta</taxon>
        <taxon>Spermatophyta</taxon>
        <taxon>Magnoliopsida</taxon>
        <taxon>eudicotyledons</taxon>
        <taxon>Gunneridae</taxon>
        <taxon>Pentapetalae</taxon>
        <taxon>rosids</taxon>
        <taxon>fabids</taxon>
        <taxon>Fabales</taxon>
        <taxon>Fabaceae</taxon>
        <taxon>Papilionoideae</taxon>
        <taxon>50 kb inversion clade</taxon>
        <taxon>genistoids sensu lato</taxon>
        <taxon>core genistoids</taxon>
        <taxon>Genisteae</taxon>
        <taxon>Lupinus</taxon>
    </lineage>
</organism>
<reference evidence="2 3" key="1">
    <citation type="submission" date="2024-03" db="EMBL/GenBank/DDBJ databases">
        <authorList>
            <person name="Martinez-Hernandez J."/>
        </authorList>
    </citation>
    <scope>NUCLEOTIDE SEQUENCE [LARGE SCALE GENOMIC DNA]</scope>
</reference>
<dbReference type="Proteomes" id="UP001497480">
    <property type="component" value="Unassembled WGS sequence"/>
</dbReference>
<dbReference type="Pfam" id="PF00646">
    <property type="entry name" value="F-box"/>
    <property type="match status" value="1"/>
</dbReference>
<evidence type="ECO:0000313" key="2">
    <source>
        <dbReference type="EMBL" id="CAL0311206.1"/>
    </source>
</evidence>
<evidence type="ECO:0000259" key="1">
    <source>
        <dbReference type="PROSITE" id="PS50181"/>
    </source>
</evidence>
<sequence length="278" mass="31830">MELLPNDCLEHILSLTCPQDVCKFSLISSIMQSMADSDVVWEKFLPFNYQEIVSRLVESFSCSSKKELFVMLCKPQLIDDGTKMFSIEKKTGKICYLLSAKELSIAWGDNPLCWSWKPVQGSRFLEGVELITMNWLEIEGKIRTQILTPNTLYGAYLIMNVSHRAYGLDFASSEVSIVIGKKVVKGKAYLQCKEENKVKMETFFNKNPRESLRMVQEKEDNEGIPYPSKREDGWMEIELGEFFSGESNVDVKMSLREVCYRLKGGLVLEGIEVRPKQV</sequence>
<dbReference type="Pfam" id="PF14299">
    <property type="entry name" value="PP2"/>
    <property type="match status" value="1"/>
</dbReference>
<protein>
    <recommendedName>
        <fullName evidence="1">F-box domain-containing protein</fullName>
    </recommendedName>
</protein>
<accession>A0AAV1WQ62</accession>
<comment type="caution">
    <text evidence="2">The sequence shown here is derived from an EMBL/GenBank/DDBJ whole genome shotgun (WGS) entry which is preliminary data.</text>
</comment>
<dbReference type="SMART" id="SM00256">
    <property type="entry name" value="FBOX"/>
    <property type="match status" value="1"/>
</dbReference>
<proteinExistence type="predicted"/>
<dbReference type="SUPFAM" id="SSF81383">
    <property type="entry name" value="F-box domain"/>
    <property type="match status" value="1"/>
</dbReference>
<dbReference type="PANTHER" id="PTHR32278">
    <property type="entry name" value="F-BOX DOMAIN-CONTAINING PROTEIN"/>
    <property type="match status" value="1"/>
</dbReference>
<name>A0AAV1WQ62_LUPLU</name>
<dbReference type="EMBL" id="CAXHTB010000008">
    <property type="protein sequence ID" value="CAL0311206.1"/>
    <property type="molecule type" value="Genomic_DNA"/>
</dbReference>
<evidence type="ECO:0000313" key="3">
    <source>
        <dbReference type="Proteomes" id="UP001497480"/>
    </source>
</evidence>
<dbReference type="PROSITE" id="PS50181">
    <property type="entry name" value="FBOX"/>
    <property type="match status" value="1"/>
</dbReference>
<dbReference type="CDD" id="cd22162">
    <property type="entry name" value="F-box_AtSKIP3-like"/>
    <property type="match status" value="1"/>
</dbReference>
<dbReference type="InterPro" id="IPR025886">
    <property type="entry name" value="PP2-like"/>
</dbReference>
<dbReference type="PANTHER" id="PTHR32278:SF15">
    <property type="entry name" value="F-BOX PROTEIN PP2-B13-RELATED"/>
    <property type="match status" value="1"/>
</dbReference>
<dbReference type="InterPro" id="IPR001810">
    <property type="entry name" value="F-box_dom"/>
</dbReference>